<reference evidence="1" key="1">
    <citation type="journal article" date="2020" name="mSystems">
        <title>Genome- and Community-Level Interaction Insights into Carbon Utilization and Element Cycling Functions of Hydrothermarchaeota in Hydrothermal Sediment.</title>
        <authorList>
            <person name="Zhou Z."/>
            <person name="Liu Y."/>
            <person name="Xu W."/>
            <person name="Pan J."/>
            <person name="Luo Z.H."/>
            <person name="Li M."/>
        </authorList>
    </citation>
    <scope>NUCLEOTIDE SEQUENCE [LARGE SCALE GENOMIC DNA]</scope>
    <source>
        <strain evidence="1">SpSt-754</strain>
    </source>
</reference>
<sequence>MENLNRKVNVIARFNGTGEVYPIYIEFSGSLVKLKKPDAVWKERVGRNLITRFSSSDGANRYILAFNHETLEWKLEGIIYE</sequence>
<comment type="caution">
    <text evidence="1">The sequence shown here is derived from an EMBL/GenBank/DDBJ whole genome shotgun (WGS) entry which is preliminary data.</text>
</comment>
<accession>A0A7V3KPG6</accession>
<dbReference type="EMBL" id="DTGD01000230">
    <property type="protein sequence ID" value="HGB36466.1"/>
    <property type="molecule type" value="Genomic_DNA"/>
</dbReference>
<gene>
    <name evidence="1" type="ORF">ENV38_06150</name>
</gene>
<proteinExistence type="predicted"/>
<evidence type="ECO:0000313" key="1">
    <source>
        <dbReference type="EMBL" id="HGB36466.1"/>
    </source>
</evidence>
<dbReference type="AlphaFoldDB" id="A0A7V3KPG6"/>
<protein>
    <submittedName>
        <fullName evidence="1">Uncharacterized protein</fullName>
    </submittedName>
</protein>
<name>A0A7V3KPG6_UNCW3</name>
<organism evidence="1">
    <name type="scientific">candidate division WOR-3 bacterium</name>
    <dbReference type="NCBI Taxonomy" id="2052148"/>
    <lineage>
        <taxon>Bacteria</taxon>
        <taxon>Bacteria division WOR-3</taxon>
    </lineage>
</organism>